<dbReference type="PROSITE" id="PS50082">
    <property type="entry name" value="WD_REPEATS_2"/>
    <property type="match status" value="4"/>
</dbReference>
<evidence type="ECO:0000256" key="3">
    <source>
        <dbReference type="ARBA" id="ARBA00022574"/>
    </source>
</evidence>
<dbReference type="InterPro" id="IPR001680">
    <property type="entry name" value="WD40_rpt"/>
</dbReference>
<evidence type="ECO:0000256" key="2">
    <source>
        <dbReference type="ARBA" id="ARBA00005616"/>
    </source>
</evidence>
<organism evidence="7 8">
    <name type="scientific">Basidiobolus ranarum</name>
    <dbReference type="NCBI Taxonomy" id="34480"/>
    <lineage>
        <taxon>Eukaryota</taxon>
        <taxon>Fungi</taxon>
        <taxon>Fungi incertae sedis</taxon>
        <taxon>Zoopagomycota</taxon>
        <taxon>Entomophthoromycotina</taxon>
        <taxon>Basidiobolomycetes</taxon>
        <taxon>Basidiobolales</taxon>
        <taxon>Basidiobolaceae</taxon>
        <taxon>Basidiobolus</taxon>
    </lineage>
</organism>
<dbReference type="Pfam" id="PF00400">
    <property type="entry name" value="WD40"/>
    <property type="match status" value="4"/>
</dbReference>
<comment type="caution">
    <text evidence="7">The sequence shown here is derived from an EMBL/GenBank/DDBJ whole genome shotgun (WGS) entry which is preliminary data.</text>
</comment>
<sequence>MTANLTIPITSAGLSTLRISKSFQENESPVTSIDFDDYGEFCITAAADESLHLYDCRQGKSLQTLYSKKYGVHLARFTHNSNTVVYASTKEDDTLRFLSLHDNKYIRYFRGHKKKVYSLDMSPADEFFLSGSIDGSVRLWDSRSPNCQGLIHTMGRPSVSFDPQGAIFAIASEGSVRLYDIKSFDKGPFSTFPVYQQIQEKFPEYVGTCTSVKFNNDTNTILITNSVNGHFVLNAHTGEIQHCLTGTNPLQVESSGEETTFTPDGKYVYAGSKDGSVRVWNLENSDLLLEPSQIIPTHPAPITAIGFNPRYMMMVSASEGNDVGLWEPETRGHILDE</sequence>
<dbReference type="InterPro" id="IPR015943">
    <property type="entry name" value="WD40/YVTN_repeat-like_dom_sf"/>
</dbReference>
<evidence type="ECO:0000256" key="5">
    <source>
        <dbReference type="ARBA" id="ARBA00023242"/>
    </source>
</evidence>
<dbReference type="Proteomes" id="UP001479436">
    <property type="component" value="Unassembled WGS sequence"/>
</dbReference>
<dbReference type="EMBL" id="JASJQH010000103">
    <property type="protein sequence ID" value="KAK9767083.1"/>
    <property type="molecule type" value="Genomic_DNA"/>
</dbReference>
<feature type="repeat" description="WD" evidence="6">
    <location>
        <begin position="295"/>
        <end position="327"/>
    </location>
</feature>
<evidence type="ECO:0000313" key="8">
    <source>
        <dbReference type="Proteomes" id="UP001479436"/>
    </source>
</evidence>
<keyword evidence="5" id="KW-0539">Nucleus</keyword>
<keyword evidence="4" id="KW-0677">Repeat</keyword>
<accession>A0ABR2WZY4</accession>
<feature type="repeat" description="WD" evidence="6">
    <location>
        <begin position="109"/>
        <end position="144"/>
    </location>
</feature>
<reference evidence="7 8" key="1">
    <citation type="submission" date="2023-04" db="EMBL/GenBank/DDBJ databases">
        <title>Genome of Basidiobolus ranarum AG-B5.</title>
        <authorList>
            <person name="Stajich J.E."/>
            <person name="Carter-House D."/>
            <person name="Gryganskyi A."/>
        </authorList>
    </citation>
    <scope>NUCLEOTIDE SEQUENCE [LARGE SCALE GENOMIC DNA]</scope>
    <source>
        <strain evidence="7 8">AG-B5</strain>
    </source>
</reference>
<dbReference type="SMART" id="SM00320">
    <property type="entry name" value="WD40"/>
    <property type="match status" value="6"/>
</dbReference>
<dbReference type="PANTHER" id="PTHR19861:SF0">
    <property type="entry name" value="WD REPEAT-CONTAINING PROTEIN 82"/>
    <property type="match status" value="1"/>
</dbReference>
<feature type="repeat" description="WD" evidence="6">
    <location>
        <begin position="23"/>
        <end position="64"/>
    </location>
</feature>
<dbReference type="Gene3D" id="2.130.10.10">
    <property type="entry name" value="YVTN repeat-like/Quinoprotein amine dehydrogenase"/>
    <property type="match status" value="2"/>
</dbReference>
<keyword evidence="3 6" id="KW-0853">WD repeat</keyword>
<protein>
    <submittedName>
        <fullName evidence="7">WD repeat-containing protein 82, variant 2</fullName>
    </submittedName>
</protein>
<keyword evidence="8" id="KW-1185">Reference proteome</keyword>
<evidence type="ECO:0000256" key="1">
    <source>
        <dbReference type="ARBA" id="ARBA00004123"/>
    </source>
</evidence>
<dbReference type="PROSITE" id="PS50294">
    <property type="entry name" value="WD_REPEATS_REGION"/>
    <property type="match status" value="1"/>
</dbReference>
<comment type="similarity">
    <text evidence="2">Belongs to the WD repeat SWD2 family.</text>
</comment>
<evidence type="ECO:0000256" key="6">
    <source>
        <dbReference type="PROSITE-ProRule" id="PRU00221"/>
    </source>
</evidence>
<dbReference type="InterPro" id="IPR037867">
    <property type="entry name" value="Swd2/WDR82"/>
</dbReference>
<dbReference type="InterPro" id="IPR036322">
    <property type="entry name" value="WD40_repeat_dom_sf"/>
</dbReference>
<evidence type="ECO:0000256" key="4">
    <source>
        <dbReference type="ARBA" id="ARBA00022737"/>
    </source>
</evidence>
<feature type="repeat" description="WD" evidence="6">
    <location>
        <begin position="261"/>
        <end position="290"/>
    </location>
</feature>
<name>A0ABR2WZY4_9FUNG</name>
<dbReference type="PANTHER" id="PTHR19861">
    <property type="entry name" value="WD40 REPEAT PROTEIN SWD2"/>
    <property type="match status" value="1"/>
</dbReference>
<proteinExistence type="inferred from homology"/>
<dbReference type="SUPFAM" id="SSF50978">
    <property type="entry name" value="WD40 repeat-like"/>
    <property type="match status" value="1"/>
</dbReference>
<evidence type="ECO:0000313" key="7">
    <source>
        <dbReference type="EMBL" id="KAK9767083.1"/>
    </source>
</evidence>
<dbReference type="CDD" id="cd00200">
    <property type="entry name" value="WD40"/>
    <property type="match status" value="1"/>
</dbReference>
<comment type="subcellular location">
    <subcellularLocation>
        <location evidence="1">Nucleus</location>
    </subcellularLocation>
</comment>
<dbReference type="InterPro" id="IPR019775">
    <property type="entry name" value="WD40_repeat_CS"/>
</dbReference>
<dbReference type="PROSITE" id="PS00678">
    <property type="entry name" value="WD_REPEATS_1"/>
    <property type="match status" value="1"/>
</dbReference>
<gene>
    <name evidence="7" type="primary">WDR82</name>
    <name evidence="7" type="ORF">K7432_003392</name>
</gene>